<dbReference type="WBParaSite" id="Hba_16679">
    <property type="protein sequence ID" value="Hba_16679"/>
    <property type="gene ID" value="Hba_16679"/>
</dbReference>
<evidence type="ECO:0000256" key="1">
    <source>
        <dbReference type="SAM" id="MobiDB-lite"/>
    </source>
</evidence>
<keyword evidence="2" id="KW-1185">Reference proteome</keyword>
<accession>A0A1I7XG81</accession>
<sequence>MSDYGQARSEPVGRLDSKTEHKQSNKKEAVRRKSTRRRRLRHLTHPRTTVATKKFRVDLK</sequence>
<protein>
    <submittedName>
        <fullName evidence="3">Uncharacterized protein</fullName>
    </submittedName>
</protein>
<reference evidence="3" key="1">
    <citation type="submission" date="2016-11" db="UniProtKB">
        <authorList>
            <consortium name="WormBaseParasite"/>
        </authorList>
    </citation>
    <scope>IDENTIFICATION</scope>
</reference>
<name>A0A1I7XG81_HETBA</name>
<evidence type="ECO:0000313" key="2">
    <source>
        <dbReference type="Proteomes" id="UP000095283"/>
    </source>
</evidence>
<organism evidence="2 3">
    <name type="scientific">Heterorhabditis bacteriophora</name>
    <name type="common">Entomopathogenic nematode worm</name>
    <dbReference type="NCBI Taxonomy" id="37862"/>
    <lineage>
        <taxon>Eukaryota</taxon>
        <taxon>Metazoa</taxon>
        <taxon>Ecdysozoa</taxon>
        <taxon>Nematoda</taxon>
        <taxon>Chromadorea</taxon>
        <taxon>Rhabditida</taxon>
        <taxon>Rhabditina</taxon>
        <taxon>Rhabditomorpha</taxon>
        <taxon>Strongyloidea</taxon>
        <taxon>Heterorhabditidae</taxon>
        <taxon>Heterorhabditis</taxon>
    </lineage>
</organism>
<proteinExistence type="predicted"/>
<feature type="compositionally biased region" description="Basic residues" evidence="1">
    <location>
        <begin position="29"/>
        <end position="45"/>
    </location>
</feature>
<dbReference type="Proteomes" id="UP000095283">
    <property type="component" value="Unplaced"/>
</dbReference>
<feature type="compositionally biased region" description="Basic and acidic residues" evidence="1">
    <location>
        <begin position="11"/>
        <end position="28"/>
    </location>
</feature>
<dbReference type="AlphaFoldDB" id="A0A1I7XG81"/>
<feature type="region of interest" description="Disordered" evidence="1">
    <location>
        <begin position="1"/>
        <end position="60"/>
    </location>
</feature>
<evidence type="ECO:0000313" key="3">
    <source>
        <dbReference type="WBParaSite" id="Hba_16679"/>
    </source>
</evidence>